<dbReference type="PRINTS" id="PR01100">
    <property type="entry name" value="SHIKIMTKNASE"/>
</dbReference>
<sequence length="272" mass="29008">MSALTMRAFAPAPCARPRSVSRSTTRRVALAAAADATSAQYLRGRAVADKLVGTSVFLIGIMGTGKSTVGAALAKAMGYKHLDTDELIQGVTKKTPAELFAELGESEFRAIESLILAEVAAYKNCVVSTGGGIVCERTNWMHLHNGVTVRLHGENELLAKRVLADGVEKRPLLASEGGESDDESEQMARVVARIEKLLEARESMYKQADLTVPLGSRDDAGAPVDVVIDRILEALDARVSEDAVQSKLKNEPKDGDITVTDPRGELGPKPNA</sequence>
<dbReference type="UniPathway" id="UPA00053">
    <property type="reaction ID" value="UER00088"/>
</dbReference>
<evidence type="ECO:0000256" key="7">
    <source>
        <dbReference type="ARBA" id="ARBA00022741"/>
    </source>
</evidence>
<reference evidence="13" key="1">
    <citation type="submission" date="2017-04" db="EMBL/GenBank/DDBJ databases">
        <title>Population genomics of picophytoplankton unveils novel chromosome hypervariability.</title>
        <authorList>
            <consortium name="DOE Joint Genome Institute"/>
            <person name="Blanc-Mathieu R."/>
            <person name="Krasovec M."/>
            <person name="Hebrard M."/>
            <person name="Yau S."/>
            <person name="Desgranges E."/>
            <person name="Martin J."/>
            <person name="Schackwitz W."/>
            <person name="Kuo A."/>
            <person name="Salin G."/>
            <person name="Donnadieu C."/>
            <person name="Desdevises Y."/>
            <person name="Sanchez-Ferandin S."/>
            <person name="Moreau H."/>
            <person name="Rivals E."/>
            <person name="Grigoriev I.V."/>
            <person name="Grimsley N."/>
            <person name="Eyre-Walker A."/>
            <person name="Piganeau G."/>
        </authorList>
    </citation>
    <scope>NUCLEOTIDE SEQUENCE [LARGE SCALE GENOMIC DNA]</scope>
    <source>
        <strain evidence="13">RCC 1115</strain>
    </source>
</reference>
<keyword evidence="5" id="KW-0028">Amino-acid biosynthesis</keyword>
<dbReference type="GO" id="GO:0008652">
    <property type="term" value="P:amino acid biosynthetic process"/>
    <property type="evidence" value="ECO:0007669"/>
    <property type="project" value="UniProtKB-KW"/>
</dbReference>
<name>A0A1Y5I915_OSTTA</name>
<evidence type="ECO:0000256" key="3">
    <source>
        <dbReference type="ARBA" id="ARBA00006997"/>
    </source>
</evidence>
<evidence type="ECO:0000256" key="9">
    <source>
        <dbReference type="ARBA" id="ARBA00022840"/>
    </source>
</evidence>
<comment type="pathway">
    <text evidence="2">Metabolic intermediate biosynthesis; chorismate biosynthesis; chorismate from D-erythrose 4-phosphate and phosphoenolpyruvate: step 5/7.</text>
</comment>
<dbReference type="GO" id="GO:0005829">
    <property type="term" value="C:cytosol"/>
    <property type="evidence" value="ECO:0007669"/>
    <property type="project" value="TreeGrafter"/>
</dbReference>
<comment type="function">
    <text evidence="1">Catalyzes the specific phosphorylation of the 3-hydroxyl group of shikimic acid using ATP as a cosubstrate.</text>
</comment>
<dbReference type="InterPro" id="IPR023000">
    <property type="entry name" value="Shikimate_kinase_CS"/>
</dbReference>
<evidence type="ECO:0000313" key="13">
    <source>
        <dbReference type="EMBL" id="OUS46080.1"/>
    </source>
</evidence>
<comment type="catalytic activity">
    <reaction evidence="11">
        <text>shikimate + ATP = 3-phosphoshikimate + ADP + H(+)</text>
        <dbReference type="Rhea" id="RHEA:13121"/>
        <dbReference type="ChEBI" id="CHEBI:15378"/>
        <dbReference type="ChEBI" id="CHEBI:30616"/>
        <dbReference type="ChEBI" id="CHEBI:36208"/>
        <dbReference type="ChEBI" id="CHEBI:145989"/>
        <dbReference type="ChEBI" id="CHEBI:456216"/>
        <dbReference type="EC" id="2.7.1.71"/>
    </reaction>
</comment>
<dbReference type="AlphaFoldDB" id="A0A1Y5I915"/>
<keyword evidence="6" id="KW-0808">Transferase</keyword>
<dbReference type="GO" id="GO:0009423">
    <property type="term" value="P:chorismate biosynthetic process"/>
    <property type="evidence" value="ECO:0007669"/>
    <property type="project" value="UniProtKB-UniPathway"/>
</dbReference>
<evidence type="ECO:0000256" key="10">
    <source>
        <dbReference type="ARBA" id="ARBA00023141"/>
    </source>
</evidence>
<dbReference type="InterPro" id="IPR031322">
    <property type="entry name" value="Shikimate/glucono_kinase"/>
</dbReference>
<dbReference type="PANTHER" id="PTHR21087">
    <property type="entry name" value="SHIKIMATE KINASE"/>
    <property type="match status" value="1"/>
</dbReference>
<accession>A0A1Y5I915</accession>
<organism evidence="13">
    <name type="scientific">Ostreococcus tauri</name>
    <name type="common">Marine green alga</name>
    <dbReference type="NCBI Taxonomy" id="70448"/>
    <lineage>
        <taxon>Eukaryota</taxon>
        <taxon>Viridiplantae</taxon>
        <taxon>Chlorophyta</taxon>
        <taxon>Mamiellophyceae</taxon>
        <taxon>Mamiellales</taxon>
        <taxon>Bathycoccaceae</taxon>
        <taxon>Ostreococcus</taxon>
    </lineage>
</organism>
<evidence type="ECO:0000256" key="1">
    <source>
        <dbReference type="ARBA" id="ARBA00002641"/>
    </source>
</evidence>
<evidence type="ECO:0000256" key="4">
    <source>
        <dbReference type="ARBA" id="ARBA00012154"/>
    </source>
</evidence>
<dbReference type="Proteomes" id="UP000195557">
    <property type="component" value="Unassembled WGS sequence"/>
</dbReference>
<dbReference type="PANTHER" id="PTHR21087:SF16">
    <property type="entry name" value="SHIKIMATE KINASE 1, CHLOROPLASTIC"/>
    <property type="match status" value="1"/>
</dbReference>
<evidence type="ECO:0000256" key="11">
    <source>
        <dbReference type="ARBA" id="ARBA00048567"/>
    </source>
</evidence>
<evidence type="ECO:0000256" key="5">
    <source>
        <dbReference type="ARBA" id="ARBA00022605"/>
    </source>
</evidence>
<keyword evidence="10" id="KW-0057">Aromatic amino acid biosynthesis</keyword>
<keyword evidence="9" id="KW-0067">ATP-binding</keyword>
<dbReference type="HAMAP" id="MF_00109">
    <property type="entry name" value="Shikimate_kinase"/>
    <property type="match status" value="1"/>
</dbReference>
<dbReference type="EMBL" id="KZ155785">
    <property type="protein sequence ID" value="OUS46080.1"/>
    <property type="molecule type" value="Genomic_DNA"/>
</dbReference>
<dbReference type="EC" id="2.7.1.71" evidence="4"/>
<dbReference type="InterPro" id="IPR027417">
    <property type="entry name" value="P-loop_NTPase"/>
</dbReference>
<protein>
    <recommendedName>
        <fullName evidence="4">shikimate kinase</fullName>
        <ecNumber evidence="4">2.7.1.71</ecNumber>
    </recommendedName>
</protein>
<evidence type="ECO:0000256" key="8">
    <source>
        <dbReference type="ARBA" id="ARBA00022777"/>
    </source>
</evidence>
<keyword evidence="7" id="KW-0547">Nucleotide-binding</keyword>
<dbReference type="Pfam" id="PF01202">
    <property type="entry name" value="SKI"/>
    <property type="match status" value="1"/>
</dbReference>
<evidence type="ECO:0000256" key="6">
    <source>
        <dbReference type="ARBA" id="ARBA00022679"/>
    </source>
</evidence>
<feature type="compositionally biased region" description="Basic and acidic residues" evidence="12">
    <location>
        <begin position="248"/>
        <end position="266"/>
    </location>
</feature>
<keyword evidence="8 13" id="KW-0418">Kinase</keyword>
<proteinExistence type="inferred from homology"/>
<dbReference type="PROSITE" id="PS01128">
    <property type="entry name" value="SHIKIMATE_KINASE"/>
    <property type="match status" value="1"/>
</dbReference>
<feature type="region of interest" description="Disordered" evidence="12">
    <location>
        <begin position="241"/>
        <end position="272"/>
    </location>
</feature>
<comment type="similarity">
    <text evidence="3">Belongs to the shikimate kinase family.</text>
</comment>
<dbReference type="GO" id="GO:0004765">
    <property type="term" value="F:shikimate kinase activity"/>
    <property type="evidence" value="ECO:0007669"/>
    <property type="project" value="UniProtKB-EC"/>
</dbReference>
<dbReference type="GO" id="GO:0005524">
    <property type="term" value="F:ATP binding"/>
    <property type="evidence" value="ECO:0007669"/>
    <property type="project" value="UniProtKB-KW"/>
</dbReference>
<dbReference type="Gene3D" id="3.40.50.300">
    <property type="entry name" value="P-loop containing nucleotide triphosphate hydrolases"/>
    <property type="match status" value="1"/>
</dbReference>
<gene>
    <name evidence="13" type="ORF">BE221DRAFT_192776</name>
</gene>
<dbReference type="GO" id="GO:0009073">
    <property type="term" value="P:aromatic amino acid family biosynthetic process"/>
    <property type="evidence" value="ECO:0007669"/>
    <property type="project" value="UniProtKB-KW"/>
</dbReference>
<dbReference type="InterPro" id="IPR000623">
    <property type="entry name" value="Shikimate_kinase/TSH1"/>
</dbReference>
<dbReference type="SUPFAM" id="SSF52540">
    <property type="entry name" value="P-loop containing nucleoside triphosphate hydrolases"/>
    <property type="match status" value="1"/>
</dbReference>
<evidence type="ECO:0000256" key="12">
    <source>
        <dbReference type="SAM" id="MobiDB-lite"/>
    </source>
</evidence>
<dbReference type="eggNOG" id="ENOG502QTKR">
    <property type="taxonomic scope" value="Eukaryota"/>
</dbReference>
<dbReference type="CDD" id="cd00464">
    <property type="entry name" value="SK"/>
    <property type="match status" value="1"/>
</dbReference>
<evidence type="ECO:0000256" key="2">
    <source>
        <dbReference type="ARBA" id="ARBA00004842"/>
    </source>
</evidence>